<dbReference type="Proteomes" id="UP000604475">
    <property type="component" value="Unassembled WGS sequence"/>
</dbReference>
<organism evidence="1 2">
    <name type="scientific">Frankia nepalensis</name>
    <dbReference type="NCBI Taxonomy" id="1836974"/>
    <lineage>
        <taxon>Bacteria</taxon>
        <taxon>Bacillati</taxon>
        <taxon>Actinomycetota</taxon>
        <taxon>Actinomycetes</taxon>
        <taxon>Frankiales</taxon>
        <taxon>Frankiaceae</taxon>
        <taxon>Frankia</taxon>
    </lineage>
</organism>
<evidence type="ECO:0008006" key="3">
    <source>
        <dbReference type="Google" id="ProtNLM"/>
    </source>
</evidence>
<evidence type="ECO:0000313" key="1">
    <source>
        <dbReference type="EMBL" id="MBL7627485.1"/>
    </source>
</evidence>
<dbReference type="SUPFAM" id="SSF51735">
    <property type="entry name" value="NAD(P)-binding Rossmann-fold domains"/>
    <property type="match status" value="1"/>
</dbReference>
<dbReference type="EMBL" id="JAEACQ010000161">
    <property type="protein sequence ID" value="MBL7627485.1"/>
    <property type="molecule type" value="Genomic_DNA"/>
</dbReference>
<dbReference type="AlphaFoldDB" id="A0A937RBP4"/>
<accession>A0A937RBP4</accession>
<comment type="caution">
    <text evidence="1">The sequence shown here is derived from an EMBL/GenBank/DDBJ whole genome shotgun (WGS) entry which is preliminary data.</text>
</comment>
<dbReference type="RefSeq" id="WP_203010156.1">
    <property type="nucleotide sequence ID" value="NZ_JADWYU010000098.1"/>
</dbReference>
<dbReference type="Gene3D" id="3.40.50.720">
    <property type="entry name" value="NAD(P)-binding Rossmann-like Domain"/>
    <property type="match status" value="1"/>
</dbReference>
<evidence type="ECO:0000313" key="2">
    <source>
        <dbReference type="Proteomes" id="UP000604475"/>
    </source>
</evidence>
<proteinExistence type="predicted"/>
<gene>
    <name evidence="1" type="ORF">I7412_09940</name>
</gene>
<sequence length="352" mass="35861">MNGSQAGRRLLRLDEIADWRGSPLVLFVGVTTAGSISHDVFPAWAALLGRAWALRGVDLPPDAPPSAYHRLVEAMASNPLVDGAVVTAHKLRLYRACADRFDSVDPAVELTREVNALATAGPVTAYARDALSLSHVLPGLAGATAHGVAGHGAVGTDHGAGVSGGAGGARAAARQGAPLPGDLAVLCLGVGGAATALLVAWRHSPALAPRSAVFADVRPAALADLRAVADRAGADPARLSFARVTGAADGDALLDALPRPGLVVNATGLGKDAAGSPLTDRARFGPDLLAWDLNYRGDLVFLQQAAACGARLADGWDYFVAGWAGALTAIAGADPTAEIFAEFARAARPRRP</sequence>
<protein>
    <recommendedName>
        <fullName evidence="3">Shikimate dehydrogenase</fullName>
    </recommendedName>
</protein>
<keyword evidence="2" id="KW-1185">Reference proteome</keyword>
<name>A0A937RBP4_9ACTN</name>
<reference evidence="1" key="1">
    <citation type="submission" date="2020-12" db="EMBL/GenBank/DDBJ databases">
        <title>Genomic characterization of non-nitrogen-fixing Frankia strains.</title>
        <authorList>
            <person name="Carlos-Shanley C."/>
            <person name="Guerra T."/>
            <person name="Hahn D."/>
        </authorList>
    </citation>
    <scope>NUCLEOTIDE SEQUENCE</scope>
    <source>
        <strain evidence="1">CN6</strain>
    </source>
</reference>
<dbReference type="InterPro" id="IPR036291">
    <property type="entry name" value="NAD(P)-bd_dom_sf"/>
</dbReference>